<name>A0A141HMH6_STAA8</name>
<dbReference type="NCBIfam" id="NF033109">
    <property type="entry name" value="sensor_MecR1"/>
    <property type="match status" value="1"/>
</dbReference>
<evidence type="ECO:0000256" key="1">
    <source>
        <dbReference type="ARBA" id="ARBA00011075"/>
    </source>
</evidence>
<keyword evidence="2" id="KW-1133">Transmembrane helix</keyword>
<comment type="similarity">
    <text evidence="1">Belongs to the peptidase M56 family.</text>
</comment>
<organism evidence="5">
    <name type="scientific">Staphylococcus aureus subsp. aureus RN4220</name>
    <dbReference type="NCBI Taxonomy" id="561307"/>
    <lineage>
        <taxon>Bacteria</taxon>
        <taxon>Bacillati</taxon>
        <taxon>Bacillota</taxon>
        <taxon>Bacilli</taxon>
        <taxon>Bacillales</taxon>
        <taxon>Staphylococcaceae</taxon>
        <taxon>Staphylococcus</taxon>
    </lineage>
</organism>
<feature type="transmembrane region" description="Helical" evidence="2">
    <location>
        <begin position="316"/>
        <end position="337"/>
    </location>
</feature>
<dbReference type="InterPro" id="IPR052173">
    <property type="entry name" value="Beta-lactam_resp_regulator"/>
</dbReference>
<dbReference type="InterPro" id="IPR001460">
    <property type="entry name" value="PCN-bd_Tpept"/>
</dbReference>
<dbReference type="SMR" id="A0A141HMH6"/>
<evidence type="ECO:0000256" key="2">
    <source>
        <dbReference type="SAM" id="Phobius"/>
    </source>
</evidence>
<dbReference type="Pfam" id="PF00905">
    <property type="entry name" value="Transpeptidase"/>
    <property type="match status" value="1"/>
</dbReference>
<keyword evidence="2" id="KW-0472">Membrane</keyword>
<feature type="transmembrane region" description="Helical" evidence="2">
    <location>
        <begin position="105"/>
        <end position="125"/>
    </location>
</feature>
<dbReference type="GO" id="GO:0008658">
    <property type="term" value="F:penicillin binding"/>
    <property type="evidence" value="ECO:0007669"/>
    <property type="project" value="InterPro"/>
</dbReference>
<keyword evidence="5" id="KW-0614">Plasmid</keyword>
<evidence type="ECO:0000259" key="4">
    <source>
        <dbReference type="Pfam" id="PF05569"/>
    </source>
</evidence>
<dbReference type="PANTHER" id="PTHR34978:SF3">
    <property type="entry name" value="SLR0241 PROTEIN"/>
    <property type="match status" value="1"/>
</dbReference>
<feature type="domain" description="Peptidase M56" evidence="4">
    <location>
        <begin position="5"/>
        <end position="301"/>
    </location>
</feature>
<dbReference type="Gene3D" id="3.30.2010.10">
    <property type="entry name" value="Metalloproteases ('zincins'), catalytic domain"/>
    <property type="match status" value="1"/>
</dbReference>
<feature type="transmembrane region" description="Helical" evidence="2">
    <location>
        <begin position="6"/>
        <end position="27"/>
    </location>
</feature>
<evidence type="ECO:0000259" key="3">
    <source>
        <dbReference type="Pfam" id="PF00905"/>
    </source>
</evidence>
<dbReference type="Gene3D" id="3.40.710.10">
    <property type="entry name" value="DD-peptidase/beta-lactamase superfamily"/>
    <property type="match status" value="1"/>
</dbReference>
<feature type="transmembrane region" description="Helical" evidence="2">
    <location>
        <begin position="39"/>
        <end position="57"/>
    </location>
</feature>
<protein>
    <submittedName>
        <fullName evidence="5">MecR1</fullName>
    </submittedName>
</protein>
<dbReference type="InterPro" id="IPR008756">
    <property type="entry name" value="Peptidase_M56"/>
</dbReference>
<sequence>MLSSFLMLSIISSLLTICVIFLVRMLYIKYTQNIMSHKIWLLVLVSTLIPLIPFYKISNFTFSKDMMNRNVSDTTSSVSHMLDGQQSSVTKDLAINVNQFETSNITYMILLIWVFGSLLCLFYMIKAFRQIDVIKSSSLESSYLNERLKVCQSKMQFYKKHITISYSSNIDNPMVFGLVKSQIVLPTVVVETMNDKEIEYIILHELSHVKSHDLIFNQLYVVFKMIFWFNPALYISKTMMDNDCEKVCDRNVLKILNRHEHIRYGESILKCSILKSQHINNVAAQYLLGFNSNIKERVKYIALYDSMPKPNRNKRIVAYIVCSISLLIQAPLLSAHVQQDKYETNVSYKKLNQLAPYFKGFDGSFVLYNEREQAYSIYNEPESKQRYSPNSTYKIYLALMAFDQNLLSLNHTEQQWDKHQYPFKEWNQDQNLNSSMKYSVNWYYENLNKHLRQDEVKSYLDLIEYGNEEISGNENYWNESSLKISAIEQVNLLKNMKQHNMHFDNKAIEKVENSMTLKQKDTYKYVGKTGTGIVNHKEANGWFVGYVETKDNTYYFATHLKGEDNANGEKAQQISERILKEMELI</sequence>
<dbReference type="NCBIfam" id="NF000326">
    <property type="entry name" value="blaR1_generic"/>
    <property type="match status" value="1"/>
</dbReference>
<accession>A0A141HMH6</accession>
<proteinExistence type="inferred from homology"/>
<dbReference type="AlphaFoldDB" id="A0A141HMH6"/>
<feature type="domain" description="Penicillin-binding protein transpeptidase" evidence="3">
    <location>
        <begin position="363"/>
        <end position="580"/>
    </location>
</feature>
<dbReference type="SUPFAM" id="SSF56601">
    <property type="entry name" value="beta-lactamase/transpeptidase-like"/>
    <property type="match status" value="1"/>
</dbReference>
<evidence type="ECO:0000313" key="5">
    <source>
        <dbReference type="EMBL" id="ALN43677.1"/>
    </source>
</evidence>
<gene>
    <name evidence="5" type="ORF">pRM27_p49</name>
</gene>
<dbReference type="CDD" id="cd07341">
    <property type="entry name" value="M56_BlaR1_MecR1_like"/>
    <property type="match status" value="1"/>
</dbReference>
<dbReference type="InterPro" id="IPR012338">
    <property type="entry name" value="Beta-lactam/transpept-like"/>
</dbReference>
<keyword evidence="2" id="KW-0812">Transmembrane</keyword>
<dbReference type="PANTHER" id="PTHR34978">
    <property type="entry name" value="POSSIBLE SENSOR-TRANSDUCER PROTEIN BLAR"/>
    <property type="match status" value="1"/>
</dbReference>
<reference evidence="5" key="1">
    <citation type="journal article" date="2016" name="Mol. Microbiol.">
        <title>Transfer of the methicillin resistance genomic island among staphylococci by conjugation.</title>
        <authorList>
            <person name="Ray M.D."/>
            <person name="Boundy S."/>
            <person name="Archer G.L."/>
        </authorList>
    </citation>
    <scope>NUCLEOTIDE SEQUENCE</scope>
    <source>
        <strain evidence="5">RN4220</strain>
        <plasmid evidence="5">pRM27</plasmid>
    </source>
</reference>
<dbReference type="Pfam" id="PF05569">
    <property type="entry name" value="Peptidase_M56"/>
    <property type="match status" value="1"/>
</dbReference>
<dbReference type="RefSeq" id="WP_000952923.1">
    <property type="nucleotide sequence ID" value="NZ_KT780704.1"/>
</dbReference>
<dbReference type="EMBL" id="KT780704">
    <property type="protein sequence ID" value="ALN43677.1"/>
    <property type="molecule type" value="Genomic_DNA"/>
</dbReference>
<geneLocation type="plasmid" evidence="5">
    <name>pRM27</name>
</geneLocation>